<feature type="region of interest" description="Disordered" evidence="2">
    <location>
        <begin position="119"/>
        <end position="165"/>
    </location>
</feature>
<dbReference type="Gene3D" id="3.10.450.10">
    <property type="match status" value="2"/>
</dbReference>
<evidence type="ECO:0000256" key="2">
    <source>
        <dbReference type="SAM" id="MobiDB-lite"/>
    </source>
</evidence>
<name>A0A5J5AV19_9ASTE</name>
<proteinExistence type="inferred from homology"/>
<gene>
    <name evidence="3" type="ORF">F0562_031673</name>
</gene>
<sequence length="267" mass="29756">MECRPSICEGDSESRERDDSKLILQTIAEKIDPGAGAENDVQVLKIYTKEGDKLVRVLSATELSAASFMHHIKMEAIDAGKPKIFKAVVWVDRIRSLFILYELRPIGDASGISGIKHQGYSSHEVSSSNPTASASPTRNSHLSSSPQHSSHETSSNPPAPASRTFKTSRYDESKMNSGFIKCWNAANSDQIRNYAQFAVKEYNYEQDVRLEFVRVLEASCRACGSTYRIKLDAMDDGKLGIYLVEVWLESWQNSIELTHLIFADNAS</sequence>
<keyword evidence="1" id="KW-0646">Protease inhibitor</keyword>
<protein>
    <recommendedName>
        <fullName evidence="1">Cysteine proteinase inhibitor</fullName>
    </recommendedName>
</protein>
<dbReference type="GO" id="GO:0004869">
    <property type="term" value="F:cysteine-type endopeptidase inhibitor activity"/>
    <property type="evidence" value="ECO:0007669"/>
    <property type="project" value="UniProtKB-KW"/>
</dbReference>
<keyword evidence="1" id="KW-0789">Thiol protease inhibitor</keyword>
<organism evidence="3 4">
    <name type="scientific">Nyssa sinensis</name>
    <dbReference type="NCBI Taxonomy" id="561372"/>
    <lineage>
        <taxon>Eukaryota</taxon>
        <taxon>Viridiplantae</taxon>
        <taxon>Streptophyta</taxon>
        <taxon>Embryophyta</taxon>
        <taxon>Tracheophyta</taxon>
        <taxon>Spermatophyta</taxon>
        <taxon>Magnoliopsida</taxon>
        <taxon>eudicotyledons</taxon>
        <taxon>Gunneridae</taxon>
        <taxon>Pentapetalae</taxon>
        <taxon>asterids</taxon>
        <taxon>Cornales</taxon>
        <taxon>Nyssaceae</taxon>
        <taxon>Nyssa</taxon>
    </lineage>
</organism>
<dbReference type="PANTHER" id="PTHR11413:SF110">
    <property type="entry name" value="CYSTEINE PROTEINASE INHIBITOR 6"/>
    <property type="match status" value="1"/>
</dbReference>
<evidence type="ECO:0000256" key="1">
    <source>
        <dbReference type="RuleBase" id="RU362130"/>
    </source>
</evidence>
<feature type="compositionally biased region" description="Low complexity" evidence="2">
    <location>
        <begin position="126"/>
        <end position="155"/>
    </location>
</feature>
<keyword evidence="4" id="KW-1185">Reference proteome</keyword>
<dbReference type="SUPFAM" id="SSF54403">
    <property type="entry name" value="Cystatin/monellin"/>
    <property type="match status" value="2"/>
</dbReference>
<dbReference type="Proteomes" id="UP000325577">
    <property type="component" value="Linkage Group LG18"/>
</dbReference>
<dbReference type="PANTHER" id="PTHR11413">
    <property type="entry name" value="CYSTATIN FAMILY MEMBER"/>
    <property type="match status" value="1"/>
</dbReference>
<evidence type="ECO:0000313" key="4">
    <source>
        <dbReference type="Proteomes" id="UP000325577"/>
    </source>
</evidence>
<dbReference type="InterPro" id="IPR027214">
    <property type="entry name" value="Cystatin"/>
</dbReference>
<dbReference type="AlphaFoldDB" id="A0A5J5AV19"/>
<reference evidence="3 4" key="1">
    <citation type="submission" date="2019-09" db="EMBL/GenBank/DDBJ databases">
        <title>A chromosome-level genome assembly of the Chinese tupelo Nyssa sinensis.</title>
        <authorList>
            <person name="Yang X."/>
            <person name="Kang M."/>
            <person name="Yang Y."/>
            <person name="Xiong H."/>
            <person name="Wang M."/>
            <person name="Zhang Z."/>
            <person name="Wang Z."/>
            <person name="Wu H."/>
            <person name="Ma T."/>
            <person name="Liu J."/>
            <person name="Xi Z."/>
        </authorList>
    </citation>
    <scope>NUCLEOTIDE SEQUENCE [LARGE SCALE GENOMIC DNA]</scope>
    <source>
        <strain evidence="3">J267</strain>
        <tissue evidence="3">Leaf</tissue>
    </source>
</reference>
<evidence type="ECO:0000313" key="3">
    <source>
        <dbReference type="EMBL" id="KAA8534134.1"/>
    </source>
</evidence>
<dbReference type="OrthoDB" id="1159095at2759"/>
<comment type="similarity">
    <text evidence="1">Belongs to the cystatin family. Phytocystatin subfamily.</text>
</comment>
<accession>A0A5J5AV19</accession>
<dbReference type="EMBL" id="CM018041">
    <property type="protein sequence ID" value="KAA8534134.1"/>
    <property type="molecule type" value="Genomic_DNA"/>
</dbReference>
<dbReference type="InterPro" id="IPR046350">
    <property type="entry name" value="Cystatin_sf"/>
</dbReference>